<name>A0A182EVW0_ONCOC</name>
<protein>
    <submittedName>
        <fullName evidence="4">Chromosome partition protein Smc</fullName>
    </submittedName>
</protein>
<gene>
    <name evidence="2" type="ORF">NOO_LOCUS12303</name>
</gene>
<sequence length="107" mass="12419">MTENASLLADINTLRANVMENKNTIEQNEEALENATTKISEITKQLKDRDQKILLLEKTLADYELKIYSTNEQILKTKMEQTMRMEEFEQNTGLIAKLNQEKSILLK</sequence>
<dbReference type="STRING" id="42157.A0A182EVW0"/>
<evidence type="ECO:0000313" key="2">
    <source>
        <dbReference type="EMBL" id="VDM98597.1"/>
    </source>
</evidence>
<evidence type="ECO:0000313" key="3">
    <source>
        <dbReference type="Proteomes" id="UP000271087"/>
    </source>
</evidence>
<feature type="coiled-coil region" evidence="1">
    <location>
        <begin position="11"/>
        <end position="52"/>
    </location>
</feature>
<reference evidence="2 3" key="2">
    <citation type="submission" date="2018-08" db="EMBL/GenBank/DDBJ databases">
        <authorList>
            <person name="Laetsch R D."/>
            <person name="Stevens L."/>
            <person name="Kumar S."/>
            <person name="Blaxter L. M."/>
        </authorList>
    </citation>
    <scope>NUCLEOTIDE SEQUENCE [LARGE SCALE GENOMIC DNA]</scope>
</reference>
<proteinExistence type="predicted"/>
<keyword evidence="3" id="KW-1185">Reference proteome</keyword>
<dbReference type="Proteomes" id="UP000271087">
    <property type="component" value="Unassembled WGS sequence"/>
</dbReference>
<accession>A0A182EVW0</accession>
<dbReference type="EMBL" id="UYRW01010233">
    <property type="protein sequence ID" value="VDM98597.1"/>
    <property type="molecule type" value="Genomic_DNA"/>
</dbReference>
<evidence type="ECO:0000256" key="1">
    <source>
        <dbReference type="SAM" id="Coils"/>
    </source>
</evidence>
<dbReference type="AlphaFoldDB" id="A0A182EVW0"/>
<dbReference type="WBParaSite" id="nOo.2.0.1.t12303-RA">
    <property type="protein sequence ID" value="nOo.2.0.1.t12303-RA"/>
    <property type="gene ID" value="nOo.2.0.1.g12303"/>
</dbReference>
<reference evidence="4" key="1">
    <citation type="submission" date="2016-06" db="UniProtKB">
        <authorList>
            <consortium name="WormBaseParasite"/>
        </authorList>
    </citation>
    <scope>IDENTIFICATION</scope>
</reference>
<keyword evidence="1" id="KW-0175">Coiled coil</keyword>
<organism evidence="4">
    <name type="scientific">Onchocerca ochengi</name>
    <name type="common">Filarial nematode worm</name>
    <dbReference type="NCBI Taxonomy" id="42157"/>
    <lineage>
        <taxon>Eukaryota</taxon>
        <taxon>Metazoa</taxon>
        <taxon>Ecdysozoa</taxon>
        <taxon>Nematoda</taxon>
        <taxon>Chromadorea</taxon>
        <taxon>Rhabditida</taxon>
        <taxon>Spirurina</taxon>
        <taxon>Spiruromorpha</taxon>
        <taxon>Filarioidea</taxon>
        <taxon>Onchocercidae</taxon>
        <taxon>Onchocerca</taxon>
    </lineage>
</organism>
<evidence type="ECO:0000313" key="4">
    <source>
        <dbReference type="WBParaSite" id="nOo.2.0.1.t12303-RA"/>
    </source>
</evidence>